<keyword evidence="2" id="KW-1185">Reference proteome</keyword>
<proteinExistence type="predicted"/>
<protein>
    <recommendedName>
        <fullName evidence="3">MerR family transcriptional regulator</fullName>
    </recommendedName>
</protein>
<sequence length="79" mass="8309">MLRAKEAGPPLDAIRALVTGSARRTDLLRVQADALRSRIAAAQTSLALVECALGCAHEDVTRCPHFRQPTGATGRAGAE</sequence>
<accession>A0ABV9AN57</accession>
<evidence type="ECO:0000313" key="1">
    <source>
        <dbReference type="EMBL" id="MFC4501109.1"/>
    </source>
</evidence>
<dbReference type="RefSeq" id="WP_381172260.1">
    <property type="nucleotide sequence ID" value="NZ_JBHSFK010000009.1"/>
</dbReference>
<gene>
    <name evidence="1" type="ORF">ACFPIH_16480</name>
</gene>
<evidence type="ECO:0008006" key="3">
    <source>
        <dbReference type="Google" id="ProtNLM"/>
    </source>
</evidence>
<reference evidence="2" key="1">
    <citation type="journal article" date="2019" name="Int. J. Syst. Evol. Microbiol.">
        <title>The Global Catalogue of Microorganisms (GCM) 10K type strain sequencing project: providing services to taxonomists for standard genome sequencing and annotation.</title>
        <authorList>
            <consortium name="The Broad Institute Genomics Platform"/>
            <consortium name="The Broad Institute Genome Sequencing Center for Infectious Disease"/>
            <person name="Wu L."/>
            <person name="Ma J."/>
        </authorList>
    </citation>
    <scope>NUCLEOTIDE SEQUENCE [LARGE SCALE GENOMIC DNA]</scope>
    <source>
        <strain evidence="2">CGMCC 4.7177</strain>
    </source>
</reference>
<dbReference type="SUPFAM" id="SSF46955">
    <property type="entry name" value="Putative DNA-binding domain"/>
    <property type="match status" value="1"/>
</dbReference>
<comment type="caution">
    <text evidence="1">The sequence shown here is derived from an EMBL/GenBank/DDBJ whole genome shotgun (WGS) entry which is preliminary data.</text>
</comment>
<name>A0ABV9AN57_9ACTN</name>
<evidence type="ECO:0000313" key="2">
    <source>
        <dbReference type="Proteomes" id="UP001595839"/>
    </source>
</evidence>
<dbReference type="EMBL" id="JBHSFK010000009">
    <property type="protein sequence ID" value="MFC4501109.1"/>
    <property type="molecule type" value="Genomic_DNA"/>
</dbReference>
<organism evidence="1 2">
    <name type="scientific">Streptomyces vulcanius</name>
    <dbReference type="NCBI Taxonomy" id="1441876"/>
    <lineage>
        <taxon>Bacteria</taxon>
        <taxon>Bacillati</taxon>
        <taxon>Actinomycetota</taxon>
        <taxon>Actinomycetes</taxon>
        <taxon>Kitasatosporales</taxon>
        <taxon>Streptomycetaceae</taxon>
        <taxon>Streptomyces</taxon>
    </lineage>
</organism>
<dbReference type="Proteomes" id="UP001595839">
    <property type="component" value="Unassembled WGS sequence"/>
</dbReference>
<dbReference type="InterPro" id="IPR009061">
    <property type="entry name" value="DNA-bd_dom_put_sf"/>
</dbReference>